<sequence>MAFTESNNTKPMRCFLSLMCMYVLSLNSFGQYFECQELKSYDVGVQPDSIDHIDAFDCPELLSMSLLSKTLSLRIAAKDLISFDLCGAARLKDLYLEGTLEVVPECVENLVVLNVNLDNDGAALFRKRFDKLEHMSLAVNEPVILDSLVANLDNFPVLWSFWLHDYTGDLHRVSSIWSLDRVKQLSLVTDSGYRVLPDNFASESIQTMTISMDYDYATKIDWKTRFPNLEDITIYTSRVENFRDGFENLAGVESIKIGVNLNLNLEDDLKIWDDLQRDVWYLRAEYDVDVVLSLAR</sequence>
<dbReference type="RefSeq" id="WP_170266442.1">
    <property type="nucleotide sequence ID" value="NZ_WBVO01000010.1"/>
</dbReference>
<dbReference type="Proteomes" id="UP000468650">
    <property type="component" value="Unassembled WGS sequence"/>
</dbReference>
<dbReference type="AlphaFoldDB" id="A0A6N6RE63"/>
<organism evidence="1 2">
    <name type="scientific">Phaeocystidibacter luteus</name>
    <dbReference type="NCBI Taxonomy" id="911197"/>
    <lineage>
        <taxon>Bacteria</taxon>
        <taxon>Pseudomonadati</taxon>
        <taxon>Bacteroidota</taxon>
        <taxon>Flavobacteriia</taxon>
        <taxon>Flavobacteriales</taxon>
        <taxon>Phaeocystidibacteraceae</taxon>
        <taxon>Phaeocystidibacter</taxon>
    </lineage>
</organism>
<accession>A0A6N6RE63</accession>
<name>A0A6N6RE63_9FLAO</name>
<evidence type="ECO:0000313" key="2">
    <source>
        <dbReference type="Proteomes" id="UP000468650"/>
    </source>
</evidence>
<proteinExistence type="predicted"/>
<dbReference type="EMBL" id="WBVO01000010">
    <property type="protein sequence ID" value="KAB2807675.1"/>
    <property type="molecule type" value="Genomic_DNA"/>
</dbReference>
<keyword evidence="2" id="KW-1185">Reference proteome</keyword>
<reference evidence="1 2" key="1">
    <citation type="submission" date="2019-09" db="EMBL/GenBank/DDBJ databases">
        <title>Genomes of family Cryomorphaceae.</title>
        <authorList>
            <person name="Bowman J.P."/>
        </authorList>
    </citation>
    <scope>NUCLEOTIDE SEQUENCE [LARGE SCALE GENOMIC DNA]</scope>
    <source>
        <strain evidence="1 2">LMG 25704</strain>
    </source>
</reference>
<evidence type="ECO:0000313" key="1">
    <source>
        <dbReference type="EMBL" id="KAB2807675.1"/>
    </source>
</evidence>
<comment type="caution">
    <text evidence="1">The sequence shown here is derived from an EMBL/GenBank/DDBJ whole genome shotgun (WGS) entry which is preliminary data.</text>
</comment>
<protein>
    <submittedName>
        <fullName evidence="1">Uncharacterized protein</fullName>
    </submittedName>
</protein>
<gene>
    <name evidence="1" type="ORF">F8C67_11585</name>
</gene>